<feature type="domain" description="Ricin B lectin" evidence="2">
    <location>
        <begin position="640"/>
        <end position="781"/>
    </location>
</feature>
<dbReference type="Proteomes" id="UP000003793">
    <property type="component" value="Unassembled WGS sequence"/>
</dbReference>
<reference evidence="3 4" key="2">
    <citation type="submission" date="2009-03" db="EMBL/GenBank/DDBJ databases">
        <title>Draft genome sequence of Coprococcus comes (ATCC 27758).</title>
        <authorList>
            <person name="Sudarsanam P."/>
            <person name="Ley R."/>
            <person name="Guruge J."/>
            <person name="Turnbaugh P.J."/>
            <person name="Mahowald M."/>
            <person name="Liep D."/>
            <person name="Gordon J."/>
        </authorList>
    </citation>
    <scope>NUCLEOTIDE SEQUENCE [LARGE SCALE GENOMIC DNA]</scope>
    <source>
        <strain evidence="3 4">ATCC 27758</strain>
    </source>
</reference>
<evidence type="ECO:0000259" key="2">
    <source>
        <dbReference type="SMART" id="SM00458"/>
    </source>
</evidence>
<reference evidence="3 4" key="1">
    <citation type="submission" date="2009-02" db="EMBL/GenBank/DDBJ databases">
        <authorList>
            <person name="Fulton L."/>
            <person name="Clifton S."/>
            <person name="Fulton B."/>
            <person name="Xu J."/>
            <person name="Minx P."/>
            <person name="Pepin K.H."/>
            <person name="Johnson M."/>
            <person name="Bhonagiri V."/>
            <person name="Nash W.E."/>
            <person name="Mardis E.R."/>
            <person name="Wilson R.K."/>
        </authorList>
    </citation>
    <scope>NUCLEOTIDE SEQUENCE [LARGE SCALE GENOMIC DNA]</scope>
    <source>
        <strain evidence="3 4">ATCC 27758</strain>
    </source>
</reference>
<dbReference type="SUPFAM" id="SSF50370">
    <property type="entry name" value="Ricin B-like lectins"/>
    <property type="match status" value="4"/>
</dbReference>
<feature type="compositionally biased region" description="Basic and acidic residues" evidence="1">
    <location>
        <begin position="39"/>
        <end position="71"/>
    </location>
</feature>
<proteinExistence type="predicted"/>
<feature type="domain" description="Ricin B lectin" evidence="2">
    <location>
        <begin position="139"/>
        <end position="276"/>
    </location>
</feature>
<dbReference type="HOGENOM" id="CLU_341226_0_0_9"/>
<feature type="region of interest" description="Disordered" evidence="1">
    <location>
        <begin position="36"/>
        <end position="134"/>
    </location>
</feature>
<feature type="domain" description="Ricin B lectin" evidence="2">
    <location>
        <begin position="342"/>
        <end position="488"/>
    </location>
</feature>
<feature type="domain" description="Ricin B lectin" evidence="2">
    <location>
        <begin position="492"/>
        <end position="635"/>
    </location>
</feature>
<feature type="compositionally biased region" description="Basic and acidic residues" evidence="1">
    <location>
        <begin position="125"/>
        <end position="134"/>
    </location>
</feature>
<name>C0BAS9_9FIRM</name>
<dbReference type="Pfam" id="PF14200">
    <property type="entry name" value="RicinB_lectin_2"/>
    <property type="match status" value="6"/>
</dbReference>
<protein>
    <submittedName>
        <fullName evidence="3">Ricin-type beta-trefoil lectin domain protein</fullName>
    </submittedName>
</protein>
<dbReference type="SMART" id="SM00458">
    <property type="entry name" value="RICIN"/>
    <property type="match status" value="4"/>
</dbReference>
<dbReference type="CDD" id="cd00161">
    <property type="entry name" value="beta-trefoil_Ricin-like"/>
    <property type="match status" value="4"/>
</dbReference>
<dbReference type="InterPro" id="IPR035992">
    <property type="entry name" value="Ricin_B-like_lectins"/>
</dbReference>
<dbReference type="InterPro" id="IPR000772">
    <property type="entry name" value="Ricin_B_lectin"/>
</dbReference>
<dbReference type="GO" id="GO:0030246">
    <property type="term" value="F:carbohydrate binding"/>
    <property type="evidence" value="ECO:0007669"/>
    <property type="project" value="UniProtKB-KW"/>
</dbReference>
<evidence type="ECO:0000256" key="1">
    <source>
        <dbReference type="SAM" id="MobiDB-lite"/>
    </source>
</evidence>
<keyword evidence="3" id="KW-0430">Lectin</keyword>
<dbReference type="AlphaFoldDB" id="C0BAS9"/>
<dbReference type="EMBL" id="ABVR01000041">
    <property type="protein sequence ID" value="EEG89203.1"/>
    <property type="molecule type" value="Genomic_DNA"/>
</dbReference>
<dbReference type="Gene3D" id="2.80.10.50">
    <property type="match status" value="12"/>
</dbReference>
<comment type="caution">
    <text evidence="3">The sequence shown here is derived from an EMBL/GenBank/DDBJ whole genome shotgun (WGS) entry which is preliminary data.</text>
</comment>
<dbReference type="PROSITE" id="PS50231">
    <property type="entry name" value="RICIN_B_LECTIN"/>
    <property type="match status" value="4"/>
</dbReference>
<gene>
    <name evidence="3" type="ORF">COPCOM_02182</name>
</gene>
<feature type="compositionally biased region" description="Acidic residues" evidence="1">
    <location>
        <begin position="84"/>
        <end position="105"/>
    </location>
</feature>
<sequence>MKYEGMGKEKNESKTENYCNFIDSCNGNNECRNIVSICGRDREPECDKRRKKTKPESEEKDEEKPVQKTEADESTVDGSIEGGSMEDEPVVDESTEDESTTDEATGENPETIPEEKTTEIAPEQQGEKQDDKKEVELASGVYKIQLEANKNYVLDVAGGSTANEANVQIYVNNETDAQKWYITKAEDGWYRIKNVQSGKLLSSKSKEAKIGENINQNQQQESFGQRYKFYETGSGSCYITTESGTVLDVSAGRIANSSNVQLYGLNKTVAQKWCFAKARSTFGEDAEKQIADGYYTINMKTAGNLGFDVANYSNANGGNVQLWGQTPNAAQIFYISKNKDGWYTIKNFASGKVLDVSAGKNANGTNIQQWDANGTAAQKFKFYEDEQGRIRILSAIGSRKVLDISAGKLKNGGNVQIYTYNGSNAQNFVIKSWKAPGNYKAIQAGNYRLYPAAASGLSIDVQGASNSDGGNVQIYSTNGTGAQEWKIIPNGEWYYLKNVNSGKVLDVKNGSGASGVNLQQWSTNGGAGQLFRFYENGNGRYYIMAKTGRVIDCAGGSLKSGTNLQIYAFNGTAAQQWMVEKVVLSVSQIANIADGYYLFKSGDLCMEVTDASKDNQANVGLGTANEGEHQIFKITNKGNNWYEVENLNSGKVLDVTNGSNADKTNLQQVDANGSMAQRFRFYSAGTGNYYLKSQLGTMITADKENANIYLGNAVLSNEQKWQMKRVIPKGVEISVSNGNYRIFSSLANRMVLDISNGSRNNGANVQIWSDNGTMAQSFYISKESDGWYSIKNNSSGKYLDVDNGNAASGTNLKQWQKKWKFCTEIQILRCR</sequence>
<organism evidence="3 4">
    <name type="scientific">Coprococcus comes ATCC 27758</name>
    <dbReference type="NCBI Taxonomy" id="470146"/>
    <lineage>
        <taxon>Bacteria</taxon>
        <taxon>Bacillati</taxon>
        <taxon>Bacillota</taxon>
        <taxon>Clostridia</taxon>
        <taxon>Lachnospirales</taxon>
        <taxon>Lachnospiraceae</taxon>
        <taxon>Coprococcus</taxon>
    </lineage>
</organism>
<evidence type="ECO:0000313" key="3">
    <source>
        <dbReference type="EMBL" id="EEG89203.1"/>
    </source>
</evidence>
<evidence type="ECO:0000313" key="4">
    <source>
        <dbReference type="Proteomes" id="UP000003793"/>
    </source>
</evidence>
<accession>C0BAS9</accession>